<accession>A0ABU0HTY2</accession>
<comment type="caution">
    <text evidence="1">The sequence shown here is derived from an EMBL/GenBank/DDBJ whole genome shotgun (WGS) entry which is preliminary data.</text>
</comment>
<dbReference type="Proteomes" id="UP001236369">
    <property type="component" value="Unassembled WGS sequence"/>
</dbReference>
<sequence>MARRFTVIQGGLGDAVAAPPRGRALPGRAKLEAVGAALRRRLAALPRRKPGARRERAALAPARQPIPVGAFLGVRPEGWSRDAA</sequence>
<evidence type="ECO:0000313" key="1">
    <source>
        <dbReference type="EMBL" id="MDQ0444956.1"/>
    </source>
</evidence>
<keyword evidence="2" id="KW-1185">Reference proteome</keyword>
<evidence type="ECO:0000313" key="2">
    <source>
        <dbReference type="Proteomes" id="UP001236369"/>
    </source>
</evidence>
<protein>
    <submittedName>
        <fullName evidence="1">Uncharacterized protein</fullName>
    </submittedName>
</protein>
<gene>
    <name evidence="1" type="ORF">QO016_004481</name>
</gene>
<dbReference type="EMBL" id="JAUSVV010000018">
    <property type="protein sequence ID" value="MDQ0444956.1"/>
    <property type="molecule type" value="Genomic_DNA"/>
</dbReference>
<name>A0ABU0HTY2_9HYPH</name>
<proteinExistence type="predicted"/>
<dbReference type="RefSeq" id="WP_238252777.1">
    <property type="nucleotide sequence ID" value="NZ_BPQX01000061.1"/>
</dbReference>
<reference evidence="1 2" key="1">
    <citation type="submission" date="2023-07" db="EMBL/GenBank/DDBJ databases">
        <title>Genomic Encyclopedia of Type Strains, Phase IV (KMG-IV): sequencing the most valuable type-strain genomes for metagenomic binning, comparative biology and taxonomic classification.</title>
        <authorList>
            <person name="Goeker M."/>
        </authorList>
    </citation>
    <scope>NUCLEOTIDE SEQUENCE [LARGE SCALE GENOMIC DNA]</scope>
    <source>
        <strain evidence="1 2">DSM 19562</strain>
    </source>
</reference>
<organism evidence="1 2">
    <name type="scientific">Methylobacterium persicinum</name>
    <dbReference type="NCBI Taxonomy" id="374426"/>
    <lineage>
        <taxon>Bacteria</taxon>
        <taxon>Pseudomonadati</taxon>
        <taxon>Pseudomonadota</taxon>
        <taxon>Alphaproteobacteria</taxon>
        <taxon>Hyphomicrobiales</taxon>
        <taxon>Methylobacteriaceae</taxon>
        <taxon>Methylobacterium</taxon>
    </lineage>
</organism>